<comment type="similarity">
    <text evidence="1">Belongs to the TRAPP small subunits family. BET3 subfamily.</text>
</comment>
<dbReference type="InterPro" id="IPR007194">
    <property type="entry name" value="TRAPP_component"/>
</dbReference>
<dbReference type="SMR" id="A0A1G4KQ66"/>
<dbReference type="InterPro" id="IPR037992">
    <property type="entry name" value="TRAPPC6/Trs33"/>
</dbReference>
<dbReference type="GO" id="GO:0005801">
    <property type="term" value="C:cis-Golgi network"/>
    <property type="evidence" value="ECO:0007669"/>
    <property type="project" value="TreeGrafter"/>
</dbReference>
<dbReference type="PANTHER" id="PTHR12817">
    <property type="entry name" value="TRAFFICKING PROTEIN PARTICLE COMPLEX SUBUNIT 6B"/>
    <property type="match status" value="1"/>
</dbReference>
<dbReference type="GO" id="GO:0006888">
    <property type="term" value="P:endoplasmic reticulum to Golgi vesicle-mediated transport"/>
    <property type="evidence" value="ECO:0007669"/>
    <property type="project" value="TreeGrafter"/>
</dbReference>
<dbReference type="CDD" id="cd14944">
    <property type="entry name" value="TRAPPC6A_Trs33"/>
    <property type="match status" value="1"/>
</dbReference>
<sequence length="190" mass="21550">MPLEYDLLADNTINKSCLEYLLIETASISHEATVQVCDNENVRDHEQATASAEGNLTEEIGYNIGLKLVDYLLYLQKGKNGTGTPKFDQVVNIMKFVCKNVWESLFGRQIDNLRTNHRGTYVLVDRSFTMISRLDSPLGVQDTLNQTRKHYLWYPCGIIRGLLESLDIDSTVQAEVTEFPSVSFHIQTSK</sequence>
<reference evidence="2 3" key="1">
    <citation type="journal article" date="2011" name="J. Biotechnol.">
        <title>High-quality genome sequence of Pichia pastoris CBS7435.</title>
        <authorList>
            <person name="Kuberl A."/>
            <person name="Schneider J."/>
            <person name="Thallinger G.G."/>
            <person name="Anderl I."/>
            <person name="Wibberg D."/>
            <person name="Hajek T."/>
            <person name="Jaenicke S."/>
            <person name="Brinkrolf K."/>
            <person name="Goesmann A."/>
            <person name="Szczepanowski R."/>
            <person name="Puhler A."/>
            <person name="Schwab H."/>
            <person name="Glieder A."/>
            <person name="Pichler H."/>
        </authorList>
    </citation>
    <scope>NUCLEOTIDE SEQUENCE [LARGE SCALE GENOMIC DNA]</scope>
    <source>
        <strain evidence="3">ATCC 76273 / CBS 7435 / CECT 11047 / NRRL Y-11430 / Wegner 21-1</strain>
    </source>
</reference>
<dbReference type="Pfam" id="PF04051">
    <property type="entry name" value="TRAPP"/>
    <property type="match status" value="1"/>
</dbReference>
<dbReference type="Proteomes" id="UP000006853">
    <property type="component" value="Chromosome 3"/>
</dbReference>
<dbReference type="AlphaFoldDB" id="A0A1G4KQ66"/>
<reference evidence="2 3" key="2">
    <citation type="journal article" date="2016" name="FEMS Yeast Res.">
        <title>Curation of the genome annotation of Pichia pastoris (Komagataella phaffii) CBS7435 from gene level to protein function.</title>
        <authorList>
            <person name="Valli M."/>
            <person name="Tatto N.E."/>
            <person name="Peymann A."/>
            <person name="Gruber C."/>
            <person name="Landes N."/>
            <person name="Ekker H."/>
            <person name="Thallinger G.G."/>
            <person name="Mattanovich D."/>
            <person name="Gasser B."/>
            <person name="Graf A.B."/>
        </authorList>
    </citation>
    <scope>GENOME REANNOTATION</scope>
    <source>
        <strain evidence="2 3">ATCC 76273 / CBS 7435 / CECT 11047 / NRRL Y-11430 / Wegner 21-1</strain>
    </source>
</reference>
<accession>A0A1G4KQ66</accession>
<gene>
    <name evidence="2" type="primary">TRS33</name>
    <name evidence="2" type="ordered locus">PP7435_Chr3-1413</name>
</gene>
<dbReference type="SUPFAM" id="SSF111126">
    <property type="entry name" value="Ligand-binding domain in the NO signalling and Golgi transport"/>
    <property type="match status" value="1"/>
</dbReference>
<protein>
    <submittedName>
        <fullName evidence="2">Trafficking protein particle complex subunit 33</fullName>
    </submittedName>
</protein>
<proteinExistence type="inferred from homology"/>
<dbReference type="EMBL" id="FR839630">
    <property type="protein sequence ID" value="SCV12151.1"/>
    <property type="molecule type" value="Genomic_DNA"/>
</dbReference>
<keyword evidence="3" id="KW-1185">Reference proteome</keyword>
<name>A0A1G4KQ66_KOMPC</name>
<evidence type="ECO:0000313" key="3">
    <source>
        <dbReference type="Proteomes" id="UP000006853"/>
    </source>
</evidence>
<evidence type="ECO:0000256" key="1">
    <source>
        <dbReference type="ARBA" id="ARBA00006218"/>
    </source>
</evidence>
<dbReference type="GO" id="GO:0005802">
    <property type="term" value="C:trans-Golgi network"/>
    <property type="evidence" value="ECO:0007669"/>
    <property type="project" value="TreeGrafter"/>
</dbReference>
<dbReference type="GO" id="GO:0030008">
    <property type="term" value="C:TRAPP complex"/>
    <property type="evidence" value="ECO:0007669"/>
    <property type="project" value="TreeGrafter"/>
</dbReference>
<dbReference type="PANTHER" id="PTHR12817:SF0">
    <property type="entry name" value="GEO08327P1"/>
    <property type="match status" value="1"/>
</dbReference>
<organism evidence="2 3">
    <name type="scientific">Komagataella phaffii (strain ATCC 76273 / CBS 7435 / CECT 11047 / NRRL Y-11430 / Wegner 21-1)</name>
    <name type="common">Yeast</name>
    <name type="synonym">Pichia pastoris</name>
    <dbReference type="NCBI Taxonomy" id="981350"/>
    <lineage>
        <taxon>Eukaryota</taxon>
        <taxon>Fungi</taxon>
        <taxon>Dikarya</taxon>
        <taxon>Ascomycota</taxon>
        <taxon>Saccharomycotina</taxon>
        <taxon>Pichiomycetes</taxon>
        <taxon>Pichiales</taxon>
        <taxon>Pichiaceae</taxon>
        <taxon>Komagataella</taxon>
    </lineage>
</organism>
<dbReference type="Gene3D" id="3.30.1380.20">
    <property type="entry name" value="Trafficking protein particle complex subunit 3"/>
    <property type="match status" value="1"/>
</dbReference>
<dbReference type="InterPro" id="IPR024096">
    <property type="entry name" value="NO_sig/Golgi_transp_ligand-bd"/>
</dbReference>
<evidence type="ECO:0000313" key="2">
    <source>
        <dbReference type="EMBL" id="SCV12151.1"/>
    </source>
</evidence>